<feature type="compositionally biased region" description="Gly residues" evidence="10">
    <location>
        <begin position="217"/>
        <end position="229"/>
    </location>
</feature>
<keyword evidence="5" id="KW-0488">Methylation</keyword>
<evidence type="ECO:0000313" key="12">
    <source>
        <dbReference type="EMBL" id="PTU31926.1"/>
    </source>
</evidence>
<feature type="region of interest" description="Disordered" evidence="10">
    <location>
        <begin position="211"/>
        <end position="244"/>
    </location>
</feature>
<sequence length="244" mass="26987">MRARGFTLLELIVVIAIFGLMSVMAYGGLSSVLKTRVHVEKSLERTGEYQKAFMRMRNDFQQVHYRPVRDGFGTTQPAFIGDTYSHVTFTRGGWRNPLSQPRASLERVVYYLDTDKKALMRSTFRALDQSQDSKPVEVELLENVTELSWRYLDKSREWQASWPPASANSSTSSSTGVTPAPPLAVEITLRTDDMGELRFLFNLGLDQRPASFQAGLNPGGGGGTGTGDGGGKKDDEDTNPPVTD</sequence>
<reference evidence="12 13" key="1">
    <citation type="submission" date="2018-04" db="EMBL/GenBank/DDBJ databases">
        <title>Novel species isolated from glacier.</title>
        <authorList>
            <person name="Liu Q."/>
            <person name="Xin Y.-H."/>
        </authorList>
    </citation>
    <scope>NUCLEOTIDE SEQUENCE [LARGE SCALE GENOMIC DNA]</scope>
    <source>
        <strain evidence="12 13">GT1R17</strain>
    </source>
</reference>
<dbReference type="InterPro" id="IPR051621">
    <property type="entry name" value="T2SS_protein_J"/>
</dbReference>
<protein>
    <recommendedName>
        <fullName evidence="3">Type II secretion system protein J</fullName>
    </recommendedName>
</protein>
<organism evidence="12 13">
    <name type="scientific">Stenotrophobium rhamnosiphilum</name>
    <dbReference type="NCBI Taxonomy" id="2029166"/>
    <lineage>
        <taxon>Bacteria</taxon>
        <taxon>Pseudomonadati</taxon>
        <taxon>Pseudomonadota</taxon>
        <taxon>Gammaproteobacteria</taxon>
        <taxon>Nevskiales</taxon>
        <taxon>Nevskiaceae</taxon>
        <taxon>Stenotrophobium</taxon>
    </lineage>
</organism>
<comment type="subcellular location">
    <subcellularLocation>
        <location evidence="1">Cell inner membrane</location>
        <topology evidence="1">Single-pass membrane protein</topology>
    </subcellularLocation>
</comment>
<keyword evidence="9 11" id="KW-0472">Membrane</keyword>
<dbReference type="GO" id="GO:0015627">
    <property type="term" value="C:type II protein secretion system complex"/>
    <property type="evidence" value="ECO:0007669"/>
    <property type="project" value="InterPro"/>
</dbReference>
<evidence type="ECO:0000256" key="9">
    <source>
        <dbReference type="ARBA" id="ARBA00023136"/>
    </source>
</evidence>
<keyword evidence="4" id="KW-1003">Cell membrane</keyword>
<proteinExistence type="inferred from homology"/>
<dbReference type="SUPFAM" id="SSF54523">
    <property type="entry name" value="Pili subunits"/>
    <property type="match status" value="1"/>
</dbReference>
<evidence type="ECO:0000256" key="7">
    <source>
        <dbReference type="ARBA" id="ARBA00022692"/>
    </source>
</evidence>
<keyword evidence="7 11" id="KW-0812">Transmembrane</keyword>
<accession>A0A2T5MH70</accession>
<dbReference type="Pfam" id="PF07963">
    <property type="entry name" value="N_methyl"/>
    <property type="match status" value="1"/>
</dbReference>
<dbReference type="Gene3D" id="3.10.610.10">
    <property type="entry name" value="GSPII I/J protein-like"/>
    <property type="match status" value="1"/>
</dbReference>
<dbReference type="Gene3D" id="2.10.70.20">
    <property type="entry name" value="gspk-gspi-gspj complex like domains"/>
    <property type="match status" value="1"/>
</dbReference>
<feature type="compositionally biased region" description="Low complexity" evidence="10">
    <location>
        <begin position="161"/>
        <end position="178"/>
    </location>
</feature>
<dbReference type="Proteomes" id="UP000244248">
    <property type="component" value="Unassembled WGS sequence"/>
</dbReference>
<dbReference type="EMBL" id="QANS01000002">
    <property type="protein sequence ID" value="PTU31926.1"/>
    <property type="molecule type" value="Genomic_DNA"/>
</dbReference>
<evidence type="ECO:0000256" key="2">
    <source>
        <dbReference type="ARBA" id="ARBA00011084"/>
    </source>
</evidence>
<dbReference type="InterPro" id="IPR010055">
    <property type="entry name" value="T2SS_protein-GspJ"/>
</dbReference>
<dbReference type="InterPro" id="IPR045584">
    <property type="entry name" value="Pilin-like"/>
</dbReference>
<dbReference type="RefSeq" id="WP_107939117.1">
    <property type="nucleotide sequence ID" value="NZ_QANS01000002.1"/>
</dbReference>
<evidence type="ECO:0000256" key="10">
    <source>
        <dbReference type="SAM" id="MobiDB-lite"/>
    </source>
</evidence>
<gene>
    <name evidence="12" type="primary">gspJ</name>
    <name evidence="12" type="ORF">CJD38_04375</name>
</gene>
<dbReference type="InterPro" id="IPR012902">
    <property type="entry name" value="N_methyl_site"/>
</dbReference>
<dbReference type="NCBIfam" id="TIGR01711">
    <property type="entry name" value="gspJ"/>
    <property type="match status" value="1"/>
</dbReference>
<name>A0A2T5MH70_9GAMM</name>
<comment type="similarity">
    <text evidence="2">Belongs to the GSP J family.</text>
</comment>
<dbReference type="AlphaFoldDB" id="A0A2T5MH70"/>
<feature type="region of interest" description="Disordered" evidence="10">
    <location>
        <begin position="161"/>
        <end position="180"/>
    </location>
</feature>
<feature type="transmembrane region" description="Helical" evidence="11">
    <location>
        <begin position="7"/>
        <end position="29"/>
    </location>
</feature>
<evidence type="ECO:0000313" key="13">
    <source>
        <dbReference type="Proteomes" id="UP000244248"/>
    </source>
</evidence>
<evidence type="ECO:0000256" key="1">
    <source>
        <dbReference type="ARBA" id="ARBA00004377"/>
    </source>
</evidence>
<evidence type="ECO:0000256" key="8">
    <source>
        <dbReference type="ARBA" id="ARBA00022989"/>
    </source>
</evidence>
<keyword evidence="6" id="KW-0997">Cell inner membrane</keyword>
<evidence type="ECO:0000256" key="4">
    <source>
        <dbReference type="ARBA" id="ARBA00022475"/>
    </source>
</evidence>
<dbReference type="PANTHER" id="PTHR39583">
    <property type="entry name" value="TYPE II SECRETION SYSTEM PROTEIN J-RELATED"/>
    <property type="match status" value="1"/>
</dbReference>
<keyword evidence="8 11" id="KW-1133">Transmembrane helix</keyword>
<dbReference type="PROSITE" id="PS00409">
    <property type="entry name" value="PROKAR_NTER_METHYL"/>
    <property type="match status" value="1"/>
</dbReference>
<dbReference type="Pfam" id="PF11612">
    <property type="entry name" value="T2SSJ"/>
    <property type="match status" value="1"/>
</dbReference>
<evidence type="ECO:0000256" key="6">
    <source>
        <dbReference type="ARBA" id="ARBA00022519"/>
    </source>
</evidence>
<dbReference type="GO" id="GO:0015628">
    <property type="term" value="P:protein secretion by the type II secretion system"/>
    <property type="evidence" value="ECO:0007669"/>
    <property type="project" value="InterPro"/>
</dbReference>
<dbReference type="PANTHER" id="PTHR39583:SF2">
    <property type="entry name" value="TYPE II SECRETION SYSTEM PROTEIN J"/>
    <property type="match status" value="1"/>
</dbReference>
<keyword evidence="13" id="KW-1185">Reference proteome</keyword>
<comment type="caution">
    <text evidence="12">The sequence shown here is derived from an EMBL/GenBank/DDBJ whole genome shotgun (WGS) entry which is preliminary data.</text>
</comment>
<evidence type="ECO:0000256" key="3">
    <source>
        <dbReference type="ARBA" id="ARBA00021539"/>
    </source>
</evidence>
<evidence type="ECO:0000256" key="5">
    <source>
        <dbReference type="ARBA" id="ARBA00022481"/>
    </source>
</evidence>
<evidence type="ECO:0000256" key="11">
    <source>
        <dbReference type="SAM" id="Phobius"/>
    </source>
</evidence>
<dbReference type="GO" id="GO:0005886">
    <property type="term" value="C:plasma membrane"/>
    <property type="evidence" value="ECO:0007669"/>
    <property type="project" value="UniProtKB-SubCell"/>
</dbReference>
<dbReference type="NCBIfam" id="TIGR02532">
    <property type="entry name" value="IV_pilin_GFxxxE"/>
    <property type="match status" value="1"/>
</dbReference>